<organism evidence="2 3">
    <name type="scientific">Senna tora</name>
    <dbReference type="NCBI Taxonomy" id="362788"/>
    <lineage>
        <taxon>Eukaryota</taxon>
        <taxon>Viridiplantae</taxon>
        <taxon>Streptophyta</taxon>
        <taxon>Embryophyta</taxon>
        <taxon>Tracheophyta</taxon>
        <taxon>Spermatophyta</taxon>
        <taxon>Magnoliopsida</taxon>
        <taxon>eudicotyledons</taxon>
        <taxon>Gunneridae</taxon>
        <taxon>Pentapetalae</taxon>
        <taxon>rosids</taxon>
        <taxon>fabids</taxon>
        <taxon>Fabales</taxon>
        <taxon>Fabaceae</taxon>
        <taxon>Caesalpinioideae</taxon>
        <taxon>Cassia clade</taxon>
        <taxon>Senna</taxon>
    </lineage>
</organism>
<dbReference type="AlphaFoldDB" id="A0A834VXL4"/>
<proteinExistence type="predicted"/>
<gene>
    <name evidence="2" type="ORF">G2W53_040954</name>
</gene>
<comment type="caution">
    <text evidence="2">The sequence shown here is derived from an EMBL/GenBank/DDBJ whole genome shotgun (WGS) entry which is preliminary data.</text>
</comment>
<sequence length="128" mass="15131">MEIKTLSLWLSRLRKEKQKKHGPGSYLEFENLSLVAMRNRTIDRLVRVGVCVGFYCDKPIVIVYELYIDPTYKLHNIVVAYNYPFHPVAREEYWPEVPGQRLRPNPAALRSPGRPRSTRINNEMDWKE</sequence>
<evidence type="ECO:0000313" key="2">
    <source>
        <dbReference type="EMBL" id="KAF7801843.1"/>
    </source>
</evidence>
<evidence type="ECO:0000256" key="1">
    <source>
        <dbReference type="SAM" id="MobiDB-lite"/>
    </source>
</evidence>
<reference evidence="2" key="1">
    <citation type="submission" date="2020-09" db="EMBL/GenBank/DDBJ databases">
        <title>Genome-Enabled Discovery of Anthraquinone Biosynthesis in Senna tora.</title>
        <authorList>
            <person name="Kang S.-H."/>
            <person name="Pandey R.P."/>
            <person name="Lee C.-M."/>
            <person name="Sim J.-S."/>
            <person name="Jeong J.-T."/>
            <person name="Choi B.-S."/>
            <person name="Jung M."/>
            <person name="Ginzburg D."/>
            <person name="Zhao K."/>
            <person name="Won S.Y."/>
            <person name="Oh T.-J."/>
            <person name="Yu Y."/>
            <person name="Kim N.-H."/>
            <person name="Lee O.R."/>
            <person name="Lee T.-H."/>
            <person name="Bashyal P."/>
            <person name="Kim T.-S."/>
            <person name="Lee W.-H."/>
            <person name="Kawkins C."/>
            <person name="Kim C.-K."/>
            <person name="Kim J.S."/>
            <person name="Ahn B.O."/>
            <person name="Rhee S.Y."/>
            <person name="Sohng J.K."/>
        </authorList>
    </citation>
    <scope>NUCLEOTIDE SEQUENCE</scope>
    <source>
        <tissue evidence="2">Leaf</tissue>
    </source>
</reference>
<feature type="region of interest" description="Disordered" evidence="1">
    <location>
        <begin position="101"/>
        <end position="128"/>
    </location>
</feature>
<protein>
    <submittedName>
        <fullName evidence="2">Serine/threonine-protein phosphatase 7 long form-like protein</fullName>
    </submittedName>
</protein>
<evidence type="ECO:0000313" key="3">
    <source>
        <dbReference type="Proteomes" id="UP000634136"/>
    </source>
</evidence>
<dbReference type="OrthoDB" id="1415334at2759"/>
<keyword evidence="3" id="KW-1185">Reference proteome</keyword>
<accession>A0A834VXL4</accession>
<dbReference type="EMBL" id="JAAIUW010000013">
    <property type="protein sequence ID" value="KAF7801843.1"/>
    <property type="molecule type" value="Genomic_DNA"/>
</dbReference>
<name>A0A834VXL4_9FABA</name>
<dbReference type="Proteomes" id="UP000634136">
    <property type="component" value="Unassembled WGS sequence"/>
</dbReference>